<reference evidence="3 4" key="1">
    <citation type="submission" date="2020-08" db="EMBL/GenBank/DDBJ databases">
        <title>Genomic Encyclopedia of Type Strains, Phase IV (KMG-IV): sequencing the most valuable type-strain genomes for metagenomic binning, comparative biology and taxonomic classification.</title>
        <authorList>
            <person name="Goeker M."/>
        </authorList>
    </citation>
    <scope>NUCLEOTIDE SEQUENCE [LARGE SCALE GENOMIC DNA]</scope>
    <source>
        <strain evidence="3 4">DSM 21793</strain>
    </source>
</reference>
<dbReference type="EMBL" id="JACIDK010000001">
    <property type="protein sequence ID" value="MBB3889447.1"/>
    <property type="molecule type" value="Genomic_DNA"/>
</dbReference>
<dbReference type="Gene3D" id="3.40.50.10910">
    <property type="entry name" value="Amidohydrolase"/>
    <property type="match status" value="1"/>
</dbReference>
<keyword evidence="4" id="KW-1185">Reference proteome</keyword>
<dbReference type="RefSeq" id="WP_183769458.1">
    <property type="nucleotide sequence ID" value="NZ_JACIDK010000001.1"/>
</dbReference>
<dbReference type="SUPFAM" id="SSF51338">
    <property type="entry name" value="Composite domain of metallo-dependent hydrolases"/>
    <property type="match status" value="1"/>
</dbReference>
<protein>
    <submittedName>
        <fullName evidence="3">Imidazolonepropionase-like amidohydrolase</fullName>
    </submittedName>
</protein>
<evidence type="ECO:0000256" key="1">
    <source>
        <dbReference type="SAM" id="SignalP"/>
    </source>
</evidence>
<feature type="chain" id="PRO_5032754137" evidence="1">
    <location>
        <begin position="23"/>
        <end position="450"/>
    </location>
</feature>
<dbReference type="Gene3D" id="3.30.110.90">
    <property type="entry name" value="Amidohydrolase"/>
    <property type="match status" value="1"/>
</dbReference>
<dbReference type="InterPro" id="IPR032466">
    <property type="entry name" value="Metal_Hydrolase"/>
</dbReference>
<dbReference type="InterPro" id="IPR051781">
    <property type="entry name" value="Metallo-dep_Hydrolase"/>
</dbReference>
<dbReference type="Proteomes" id="UP000530564">
    <property type="component" value="Unassembled WGS sequence"/>
</dbReference>
<dbReference type="InterPro" id="IPR006680">
    <property type="entry name" value="Amidohydro-rel"/>
</dbReference>
<keyword evidence="1" id="KW-0732">Signal</keyword>
<gene>
    <name evidence="3" type="ORF">GGQ61_000144</name>
</gene>
<dbReference type="Gene3D" id="1.20.58.520">
    <property type="entry name" value="Amidohydrolase"/>
    <property type="match status" value="1"/>
</dbReference>
<evidence type="ECO:0000313" key="4">
    <source>
        <dbReference type="Proteomes" id="UP000530564"/>
    </source>
</evidence>
<dbReference type="Gene3D" id="2.30.40.10">
    <property type="entry name" value="Urease, subunit C, domain 1"/>
    <property type="match status" value="1"/>
</dbReference>
<accession>A0A839ZW94</accession>
<evidence type="ECO:0000313" key="3">
    <source>
        <dbReference type="EMBL" id="MBB3889447.1"/>
    </source>
</evidence>
<feature type="signal peptide" evidence="1">
    <location>
        <begin position="1"/>
        <end position="22"/>
    </location>
</feature>
<feature type="domain" description="Amidohydrolase-related" evidence="2">
    <location>
        <begin position="85"/>
        <end position="429"/>
    </location>
</feature>
<dbReference type="Pfam" id="PF01979">
    <property type="entry name" value="Amidohydro_1"/>
    <property type="match status" value="1"/>
</dbReference>
<dbReference type="PANTHER" id="PTHR43135">
    <property type="entry name" value="ALPHA-D-RIBOSE 1-METHYLPHOSPHONATE 5-TRIPHOSPHATE DIPHOSPHATASE"/>
    <property type="match status" value="1"/>
</dbReference>
<sequence>MIRSCLTALAAVLALSPAVALAQEPPVEAQTVYRNVTLIDGTGAPARAAMNILVRGERIERVWKEGEIAFKLSPDTRIVDMTGRFVLPGLTDSHQHLATPPNRRFAEAQLKRDLYSGITSTRDMADDLRNIADLARATRIGEIPGPDIHYAALMAGPSFFDDPRVGAASLGAVGGQVPWMQAIRPDTDIRQAVAEAKGTSAAAIKIYANLPGAEVARITAEAHRQELQVWTHGAVFPATPAEVLAARPDSVSHVCMLAYQVSDQFPTGYHRRAAVQEEKFGKDVHPQIAPLLATMRRDGVVLDATVRIYEAMKGRPSKPYCSTELAAQLTSQALKAGVIISAGTDGFSNPAAAYPALYEELELLVDRSGFSPMQAIVAATRNGALAVSKTPDFGTIEAGKLANLVFTGQDPSQDIRALRTITLTVKRGKDYPRADFDPAADVAARAMVDD</sequence>
<keyword evidence="3" id="KW-0378">Hydrolase</keyword>
<evidence type="ECO:0000259" key="2">
    <source>
        <dbReference type="Pfam" id="PF01979"/>
    </source>
</evidence>
<organism evidence="3 4">
    <name type="scientific">Phenylobacterium haematophilum</name>
    <dbReference type="NCBI Taxonomy" id="98513"/>
    <lineage>
        <taxon>Bacteria</taxon>
        <taxon>Pseudomonadati</taxon>
        <taxon>Pseudomonadota</taxon>
        <taxon>Alphaproteobacteria</taxon>
        <taxon>Caulobacterales</taxon>
        <taxon>Caulobacteraceae</taxon>
        <taxon>Phenylobacterium</taxon>
    </lineage>
</organism>
<name>A0A839ZW94_9CAUL</name>
<dbReference type="AlphaFoldDB" id="A0A839ZW94"/>
<proteinExistence type="predicted"/>
<dbReference type="InterPro" id="IPR011059">
    <property type="entry name" value="Metal-dep_hydrolase_composite"/>
</dbReference>
<dbReference type="SUPFAM" id="SSF51556">
    <property type="entry name" value="Metallo-dependent hydrolases"/>
    <property type="match status" value="1"/>
</dbReference>
<comment type="caution">
    <text evidence="3">The sequence shown here is derived from an EMBL/GenBank/DDBJ whole genome shotgun (WGS) entry which is preliminary data.</text>
</comment>
<dbReference type="PANTHER" id="PTHR43135:SF3">
    <property type="entry name" value="ALPHA-D-RIBOSE 1-METHYLPHOSPHONATE 5-TRIPHOSPHATE DIPHOSPHATASE"/>
    <property type="match status" value="1"/>
</dbReference>
<dbReference type="GO" id="GO:0016810">
    <property type="term" value="F:hydrolase activity, acting on carbon-nitrogen (but not peptide) bonds"/>
    <property type="evidence" value="ECO:0007669"/>
    <property type="project" value="InterPro"/>
</dbReference>